<dbReference type="EMBL" id="FMTS01000001">
    <property type="protein sequence ID" value="SCW44549.1"/>
    <property type="molecule type" value="Genomic_DNA"/>
</dbReference>
<sequence length="431" mass="46358">MPKSISANTKTHGLWETTAPAAPETATLAAEIRTSVCIIGGGYTGNSAALHLAKKGVASIVLEAKEIGFGGAGRNVGLVNAGMWVMPDELPNVLGEVHGDRLLKLLGDAPSVVFEIVDQYRIECQLQKHGTLHCGVGQVGLEELQQRETQWRLRGAPVRLLSAEETAEKVGSNAYTGALLDLRAGTIQPLAYVRGLAKAALKEGATIYTGSPALEVTAEGAQWRVKTPQGSVIADWVIMATDAYTSGPWEIIRREQVHLPYFNFATVPLPEDIRATILPGKEGVWDTKEVLSSFRMDIHGRLIFGSVGALKGVGEAIHRDWALRALHKIFPQIGNVAFEAEWYGQIGMTDDNLPRFHKFAPNVIGISGYNGRGIAPGTVMGRTLAELIAGEKGEGDLPLPVTTPAEAKMRALKEVFYEVGAQAAHLTDSRF</sequence>
<dbReference type="PANTHER" id="PTHR13847">
    <property type="entry name" value="SARCOSINE DEHYDROGENASE-RELATED"/>
    <property type="match status" value="1"/>
</dbReference>
<dbReference type="AlphaFoldDB" id="A0A1G4QKE4"/>
<protein>
    <submittedName>
        <fullName evidence="3">Glycine/D-amino acid oxidase</fullName>
    </submittedName>
</protein>
<name>A0A1G4QKE4_9CAUL</name>
<dbReference type="InterPro" id="IPR006076">
    <property type="entry name" value="FAD-dep_OxRdtase"/>
</dbReference>
<dbReference type="SUPFAM" id="SSF51905">
    <property type="entry name" value="FAD/NAD(P)-binding domain"/>
    <property type="match status" value="1"/>
</dbReference>
<accession>A0A1G4QKE4</accession>
<dbReference type="RefSeq" id="WP_090645056.1">
    <property type="nucleotide sequence ID" value="NZ_CBCRYE010000001.1"/>
</dbReference>
<reference evidence="4" key="1">
    <citation type="submission" date="2016-10" db="EMBL/GenBank/DDBJ databases">
        <authorList>
            <person name="Varghese N."/>
            <person name="Submissions S."/>
        </authorList>
    </citation>
    <scope>NUCLEOTIDE SEQUENCE [LARGE SCALE GENOMIC DNA]</scope>
    <source>
        <strain evidence="4">CGMCC 1.3431</strain>
    </source>
</reference>
<keyword evidence="4" id="KW-1185">Reference proteome</keyword>
<proteinExistence type="predicted"/>
<dbReference type="Proteomes" id="UP000199150">
    <property type="component" value="Unassembled WGS sequence"/>
</dbReference>
<dbReference type="Gene3D" id="3.30.9.10">
    <property type="entry name" value="D-Amino Acid Oxidase, subunit A, domain 2"/>
    <property type="match status" value="1"/>
</dbReference>
<evidence type="ECO:0000313" key="3">
    <source>
        <dbReference type="EMBL" id="SCW44549.1"/>
    </source>
</evidence>
<evidence type="ECO:0000256" key="1">
    <source>
        <dbReference type="ARBA" id="ARBA00023002"/>
    </source>
</evidence>
<organism evidence="3 4">
    <name type="scientific">Asticcacaulis taihuensis</name>
    <dbReference type="NCBI Taxonomy" id="260084"/>
    <lineage>
        <taxon>Bacteria</taxon>
        <taxon>Pseudomonadati</taxon>
        <taxon>Pseudomonadota</taxon>
        <taxon>Alphaproteobacteria</taxon>
        <taxon>Caulobacterales</taxon>
        <taxon>Caulobacteraceae</taxon>
        <taxon>Asticcacaulis</taxon>
    </lineage>
</organism>
<dbReference type="GO" id="GO:0005737">
    <property type="term" value="C:cytoplasm"/>
    <property type="evidence" value="ECO:0007669"/>
    <property type="project" value="TreeGrafter"/>
</dbReference>
<dbReference type="PANTHER" id="PTHR13847:SF281">
    <property type="entry name" value="FAD DEPENDENT OXIDOREDUCTASE DOMAIN-CONTAINING PROTEIN"/>
    <property type="match status" value="1"/>
</dbReference>
<dbReference type="STRING" id="260084.SAMN02927928_1284"/>
<feature type="domain" description="FAD dependent oxidoreductase" evidence="2">
    <location>
        <begin position="36"/>
        <end position="387"/>
    </location>
</feature>
<dbReference type="GO" id="GO:0016491">
    <property type="term" value="F:oxidoreductase activity"/>
    <property type="evidence" value="ECO:0007669"/>
    <property type="project" value="UniProtKB-KW"/>
</dbReference>
<keyword evidence="1" id="KW-0560">Oxidoreductase</keyword>
<gene>
    <name evidence="3" type="ORF">SAMN02927928_1284</name>
</gene>
<dbReference type="Gene3D" id="3.50.50.60">
    <property type="entry name" value="FAD/NAD(P)-binding domain"/>
    <property type="match status" value="1"/>
</dbReference>
<dbReference type="OrthoDB" id="9806601at2"/>
<dbReference type="InterPro" id="IPR036188">
    <property type="entry name" value="FAD/NAD-bd_sf"/>
</dbReference>
<evidence type="ECO:0000259" key="2">
    <source>
        <dbReference type="Pfam" id="PF01266"/>
    </source>
</evidence>
<dbReference type="Pfam" id="PF01266">
    <property type="entry name" value="DAO"/>
    <property type="match status" value="1"/>
</dbReference>
<evidence type="ECO:0000313" key="4">
    <source>
        <dbReference type="Proteomes" id="UP000199150"/>
    </source>
</evidence>